<gene>
    <name evidence="1" type="ORF">CR194_06190</name>
</gene>
<dbReference type="EMBL" id="PDOD01000001">
    <property type="protein sequence ID" value="PYZ95101.1"/>
    <property type="molecule type" value="Genomic_DNA"/>
</dbReference>
<sequence length="106" mass="12226">MIYYVLTENQWELAKQDDEYWPDDFDEIGYIPCANPGQLKDLVNELMLFGEPLILLTIDTNKLESVIIYEDVHESGIMSPHIYGYINIDAITGSERYQPVPRSLPS</sequence>
<dbReference type="RefSeq" id="WP_110608736.1">
    <property type="nucleotide sequence ID" value="NZ_PDOD01000001.1"/>
</dbReference>
<keyword evidence="2" id="KW-1185">Reference proteome</keyword>
<proteinExistence type="predicted"/>
<accession>A0A323TJG1</accession>
<name>A0A323TJG1_9BACI</name>
<evidence type="ECO:0000313" key="1">
    <source>
        <dbReference type="EMBL" id="PYZ95101.1"/>
    </source>
</evidence>
<dbReference type="SUPFAM" id="SSF56399">
    <property type="entry name" value="ADP-ribosylation"/>
    <property type="match status" value="1"/>
</dbReference>
<dbReference type="Pfam" id="PF06108">
    <property type="entry name" value="DUF952"/>
    <property type="match status" value="1"/>
</dbReference>
<comment type="caution">
    <text evidence="1">The sequence shown here is derived from an EMBL/GenBank/DDBJ whole genome shotgun (WGS) entry which is preliminary data.</text>
</comment>
<dbReference type="Proteomes" id="UP000248214">
    <property type="component" value="Unassembled WGS sequence"/>
</dbReference>
<organism evidence="1 2">
    <name type="scientific">Salipaludibacillus keqinensis</name>
    <dbReference type="NCBI Taxonomy" id="2045207"/>
    <lineage>
        <taxon>Bacteria</taxon>
        <taxon>Bacillati</taxon>
        <taxon>Bacillota</taxon>
        <taxon>Bacilli</taxon>
        <taxon>Bacillales</taxon>
        <taxon>Bacillaceae</taxon>
    </lineage>
</organism>
<protein>
    <submittedName>
        <fullName evidence="1">Uncharacterized protein</fullName>
    </submittedName>
</protein>
<dbReference type="Gene3D" id="3.20.170.20">
    <property type="entry name" value="Protein of unknown function DUF952"/>
    <property type="match status" value="1"/>
</dbReference>
<dbReference type="OrthoDB" id="5638018at2"/>
<dbReference type="InterPro" id="IPR009297">
    <property type="entry name" value="DUF952"/>
</dbReference>
<dbReference type="AlphaFoldDB" id="A0A323TJG1"/>
<evidence type="ECO:0000313" key="2">
    <source>
        <dbReference type="Proteomes" id="UP000248214"/>
    </source>
</evidence>
<reference evidence="1 2" key="1">
    <citation type="submission" date="2017-10" db="EMBL/GenBank/DDBJ databases">
        <title>Bacillus sp. nov., a halophilic bacterium isolated from a Keqin Lake.</title>
        <authorList>
            <person name="Wang H."/>
        </authorList>
    </citation>
    <scope>NUCLEOTIDE SEQUENCE [LARGE SCALE GENOMIC DNA]</scope>
    <source>
        <strain evidence="1 2">KQ-12</strain>
    </source>
</reference>